<dbReference type="PANTHER" id="PTHR31659:SF0">
    <property type="entry name" value="EMB|CAB61945.1"/>
    <property type="match status" value="1"/>
</dbReference>
<gene>
    <name evidence="2" type="ORF">LIER_16852</name>
</gene>
<accession>A0AAV3Q883</accession>
<dbReference type="InterPro" id="IPR008004">
    <property type="entry name" value="OCTOPUS-like"/>
</dbReference>
<dbReference type="PANTHER" id="PTHR31659">
    <property type="entry name" value="PROTEIN: UPF0503-LIKE PROTEIN, PUTATIVE (DUF740)-RELATED"/>
    <property type="match status" value="1"/>
</dbReference>
<feature type="region of interest" description="Disordered" evidence="1">
    <location>
        <begin position="279"/>
        <end position="321"/>
    </location>
</feature>
<comment type="caution">
    <text evidence="2">The sequence shown here is derived from an EMBL/GenBank/DDBJ whole genome shotgun (WGS) entry which is preliminary data.</text>
</comment>
<keyword evidence="3" id="KW-1185">Reference proteome</keyword>
<evidence type="ECO:0000313" key="3">
    <source>
        <dbReference type="Proteomes" id="UP001454036"/>
    </source>
</evidence>
<organism evidence="2 3">
    <name type="scientific">Lithospermum erythrorhizon</name>
    <name type="common">Purple gromwell</name>
    <name type="synonym">Lithospermum officinale var. erythrorhizon</name>
    <dbReference type="NCBI Taxonomy" id="34254"/>
    <lineage>
        <taxon>Eukaryota</taxon>
        <taxon>Viridiplantae</taxon>
        <taxon>Streptophyta</taxon>
        <taxon>Embryophyta</taxon>
        <taxon>Tracheophyta</taxon>
        <taxon>Spermatophyta</taxon>
        <taxon>Magnoliopsida</taxon>
        <taxon>eudicotyledons</taxon>
        <taxon>Gunneridae</taxon>
        <taxon>Pentapetalae</taxon>
        <taxon>asterids</taxon>
        <taxon>lamiids</taxon>
        <taxon>Boraginales</taxon>
        <taxon>Boraginaceae</taxon>
        <taxon>Boraginoideae</taxon>
        <taxon>Lithospermeae</taxon>
        <taxon>Lithospermum</taxon>
    </lineage>
</organism>
<dbReference type="AlphaFoldDB" id="A0AAV3Q883"/>
<feature type="compositionally biased region" description="Polar residues" evidence="1">
    <location>
        <begin position="532"/>
        <end position="541"/>
    </location>
</feature>
<feature type="compositionally biased region" description="Basic and acidic residues" evidence="1">
    <location>
        <begin position="542"/>
        <end position="551"/>
    </location>
</feature>
<proteinExistence type="predicted"/>
<feature type="region of interest" description="Disordered" evidence="1">
    <location>
        <begin position="530"/>
        <end position="560"/>
    </location>
</feature>
<dbReference type="Pfam" id="PF05340">
    <property type="entry name" value="DUF740"/>
    <property type="match status" value="3"/>
</dbReference>
<dbReference type="EMBL" id="BAABME010003823">
    <property type="protein sequence ID" value="GAA0160259.1"/>
    <property type="molecule type" value="Genomic_DNA"/>
</dbReference>
<protein>
    <submittedName>
        <fullName evidence="2">Uncharacterized protein</fullName>
    </submittedName>
</protein>
<feature type="compositionally biased region" description="Low complexity" evidence="1">
    <location>
        <begin position="291"/>
        <end position="308"/>
    </location>
</feature>
<evidence type="ECO:0000256" key="1">
    <source>
        <dbReference type="SAM" id="MobiDB-lite"/>
    </source>
</evidence>
<name>A0AAV3Q883_LITER</name>
<sequence>MNNLSPPPHCLHSTTCFRHPSDPITTGICPSCLRDRLSGLTPSPIPHLTRCRSVSNATKNDASSSSYTQPRRASCDVRARSSLSDLLGEEIHGSGKIKSATLEFDLKNELDQGSDFSRNVGFVTDYGDDEDVGIGEQVKTMKEFIDLEVRSKDGNFSNKKLFGSASVFGKRLRKWKDGKLSKMEGFGSARKVELSGEKLRENVDRRRRSCDTESRFYIDAGRVSVEEPRASWDGYFVSRTIPSLAPMLYVVENGLVGRGSKLDGHRLSVDGQMQAIMEDESSSGGSGLCNSDSLSSQRWSSFDRSSSVRSKKTDEGMSVSSVKMSPTKLIVTEKELNDWQLKSAKHDSSETTKTACRAIVPVVAGRDLNRSRKAPAWRKMFNVLGLKTKPSEKKSDSLRGISVDRLLGEGCEKQWSHASGRKSFDMAGLYQSSRNGVDLKAKHSEKKCDSLKGISVDRLLGEACEKQWSENQVKSMDASGRKIKAGGSFASARKSIDVVTLDRSTRNGFEPHDMAGWKLTRSGSVASSRSSIDFSRLNQSRKSGDKVKEGSGSRLARSGSIVSSRRSLDISTRSVSERPGVAERRGDDFVLELNDHVKRRSSKVDNEVLPFYLMPLRSSKSGRHRS</sequence>
<evidence type="ECO:0000313" key="2">
    <source>
        <dbReference type="EMBL" id="GAA0160259.1"/>
    </source>
</evidence>
<reference evidence="2 3" key="1">
    <citation type="submission" date="2024-01" db="EMBL/GenBank/DDBJ databases">
        <title>The complete chloroplast genome sequence of Lithospermum erythrorhizon: insights into the phylogenetic relationship among Boraginaceae species and the maternal lineages of purple gromwells.</title>
        <authorList>
            <person name="Okada T."/>
            <person name="Watanabe K."/>
        </authorList>
    </citation>
    <scope>NUCLEOTIDE SEQUENCE [LARGE SCALE GENOMIC DNA]</scope>
</reference>
<dbReference type="Proteomes" id="UP001454036">
    <property type="component" value="Unassembled WGS sequence"/>
</dbReference>